<proteinExistence type="predicted"/>
<comment type="caution">
    <text evidence="1">The sequence shown here is derived from an EMBL/GenBank/DDBJ whole genome shotgun (WGS) entry which is preliminary data.</text>
</comment>
<evidence type="ECO:0000313" key="2">
    <source>
        <dbReference type="Proteomes" id="UP001159427"/>
    </source>
</evidence>
<reference evidence="1 2" key="1">
    <citation type="submission" date="2022-05" db="EMBL/GenBank/DDBJ databases">
        <authorList>
            <consortium name="Genoscope - CEA"/>
            <person name="William W."/>
        </authorList>
    </citation>
    <scope>NUCLEOTIDE SEQUENCE [LARGE SCALE GENOMIC DNA]</scope>
</reference>
<gene>
    <name evidence="1" type="ORF">PEVE_00021627</name>
</gene>
<sequence>MARKAAEVTLCISERLRLSSGHHTYGSAARPLRPPIKDGVVLKSNEHLLLDCEQILHADFFNLQLEGTPSLEPYFLVLGTVLPQSFTGAFSSNSRLGVRQSWELKTVPSSRIARENLVNYDDATIYSGTSI</sequence>
<accession>A0ABN8SM80</accession>
<dbReference type="Proteomes" id="UP001159427">
    <property type="component" value="Unassembled WGS sequence"/>
</dbReference>
<keyword evidence="2" id="KW-1185">Reference proteome</keyword>
<dbReference type="EMBL" id="CALNXI010002897">
    <property type="protein sequence ID" value="CAH3191328.1"/>
    <property type="molecule type" value="Genomic_DNA"/>
</dbReference>
<organism evidence="1 2">
    <name type="scientific">Porites evermanni</name>
    <dbReference type="NCBI Taxonomy" id="104178"/>
    <lineage>
        <taxon>Eukaryota</taxon>
        <taxon>Metazoa</taxon>
        <taxon>Cnidaria</taxon>
        <taxon>Anthozoa</taxon>
        <taxon>Hexacorallia</taxon>
        <taxon>Scleractinia</taxon>
        <taxon>Fungiina</taxon>
        <taxon>Poritidae</taxon>
        <taxon>Porites</taxon>
    </lineage>
</organism>
<protein>
    <submittedName>
        <fullName evidence="1">Uncharacterized protein</fullName>
    </submittedName>
</protein>
<evidence type="ECO:0000313" key="1">
    <source>
        <dbReference type="EMBL" id="CAH3191328.1"/>
    </source>
</evidence>
<name>A0ABN8SM80_9CNID</name>